<dbReference type="SUPFAM" id="SSF52317">
    <property type="entry name" value="Class I glutamine amidotransferase-like"/>
    <property type="match status" value="1"/>
</dbReference>
<dbReference type="Proteomes" id="UP000247345">
    <property type="component" value="Unassembled WGS sequence"/>
</dbReference>
<accession>A0A2P6CBF9</accession>
<keyword evidence="1" id="KW-1133">Transmembrane helix</keyword>
<name>A0A2P6CBF9_9FLAO</name>
<dbReference type="InterPro" id="IPR024163">
    <property type="entry name" value="Aerotolerance_reg_N"/>
</dbReference>
<feature type="domain" description="Aerotolerance regulator N-terminal" evidence="2">
    <location>
        <begin position="1"/>
        <end position="76"/>
    </location>
</feature>
<comment type="caution">
    <text evidence="3">The sequence shown here is derived from an EMBL/GenBank/DDBJ whole genome shotgun (WGS) entry which is preliminary data.</text>
</comment>
<dbReference type="AlphaFoldDB" id="A0A2P6CBF9"/>
<evidence type="ECO:0000313" key="4">
    <source>
        <dbReference type="Proteomes" id="UP000247345"/>
    </source>
</evidence>
<feature type="transmembrane region" description="Helical" evidence="1">
    <location>
        <begin position="6"/>
        <end position="24"/>
    </location>
</feature>
<evidence type="ECO:0000256" key="1">
    <source>
        <dbReference type="SAM" id="Phobius"/>
    </source>
</evidence>
<gene>
    <name evidence="3" type="ORF">BTO14_02850</name>
</gene>
<dbReference type="NCBIfam" id="TIGR02226">
    <property type="entry name" value="two_anch"/>
    <property type="match status" value="1"/>
</dbReference>
<reference evidence="3 4" key="1">
    <citation type="submission" date="2016-12" db="EMBL/GenBank/DDBJ databases">
        <title>Trade-off between light-utilization and light-protection in marine flavobacteria.</title>
        <authorList>
            <person name="Kumagai Y."/>
            <person name="Yoshizawa S."/>
            <person name="Kogure K."/>
            <person name="Iwasaki W."/>
        </authorList>
    </citation>
    <scope>NUCLEOTIDE SEQUENCE [LARGE SCALE GENOMIC DNA]</scope>
    <source>
        <strain evidence="3 4">KCTC 12100</strain>
    </source>
</reference>
<keyword evidence="1" id="KW-0472">Membrane</keyword>
<dbReference type="InterPro" id="IPR029062">
    <property type="entry name" value="Class_I_gatase-like"/>
</dbReference>
<feature type="transmembrane region" description="Helical" evidence="1">
    <location>
        <begin position="624"/>
        <end position="647"/>
    </location>
</feature>
<dbReference type="EMBL" id="MSCK01000001">
    <property type="protein sequence ID" value="PQJ72251.1"/>
    <property type="molecule type" value="Genomic_DNA"/>
</dbReference>
<dbReference type="OrthoDB" id="9810200at2"/>
<protein>
    <recommendedName>
        <fullName evidence="2">Aerotolerance regulator N-terminal domain-containing protein</fullName>
    </recommendedName>
</protein>
<keyword evidence="4" id="KW-1185">Reference proteome</keyword>
<organism evidence="3 4">
    <name type="scientific">Polaribacter butkevichii</name>
    <dbReference type="NCBI Taxonomy" id="218490"/>
    <lineage>
        <taxon>Bacteria</taxon>
        <taxon>Pseudomonadati</taxon>
        <taxon>Bacteroidota</taxon>
        <taxon>Flavobacteriia</taxon>
        <taxon>Flavobacteriales</taxon>
        <taxon>Flavobacteriaceae</taxon>
    </lineage>
</organism>
<evidence type="ECO:0000259" key="2">
    <source>
        <dbReference type="Pfam" id="PF07584"/>
    </source>
</evidence>
<evidence type="ECO:0000313" key="3">
    <source>
        <dbReference type="EMBL" id="PQJ72251.1"/>
    </source>
</evidence>
<dbReference type="InterPro" id="IPR011933">
    <property type="entry name" value="Double_TM_dom"/>
</dbReference>
<dbReference type="PANTHER" id="PTHR37464">
    <property type="entry name" value="BLL2463 PROTEIN"/>
    <property type="match status" value="1"/>
</dbReference>
<feature type="transmembrane region" description="Helical" evidence="1">
    <location>
        <begin position="56"/>
        <end position="78"/>
    </location>
</feature>
<keyword evidence="1" id="KW-0812">Transmembrane</keyword>
<dbReference type="Pfam" id="PF07584">
    <property type="entry name" value="BatA"/>
    <property type="match status" value="1"/>
</dbReference>
<proteinExistence type="predicted"/>
<dbReference type="RefSeq" id="WP_105047913.1">
    <property type="nucleotide sequence ID" value="NZ_CP150661.1"/>
</dbReference>
<sequence>MQFKNPEILYFLALLIIPIIVHLFQLQKFVKTPFSNVAFLQKIVQQTRKSSRIKKWLILATRMLLFTAIIFAFSQPYFSNKTANQNQHNFIYLDNSLSTNTKGEKGNLLQIAAQEIIENVSEKDVYSLQTNSNFYDKITKTTLKKVLLETKETSKKVDLPTILLKFGNNTKNKTKALNKTILISDFQNTYKNEFTNVTPSFSAIKLTSSVKNNISIDSVFINNTNATNFTLNVLVKNQGEAQENIPIAIYNNKKLISKLTSSFEKDSQKNIEFKIQNQEEFSGKIVITFSDAFSFDNTFYFTFKNDQKINVLSIGKQADFLSKIYTKNEFNLTQTTVQNINYNSILKQQLIVLNEVENFTEILSKKIIEFSKNGGSVVIIPNQNLNIDSYNSLLQKLNSGKITSKKTDTLKITNINYKHPIFKNVFSKKVTNFQNPTVQNYFSISSKNRSTIISFENNIPFISQITNNKNNLYWIASSLDKKNSNFINSPLIVPVFYNFGKWSFRHPKLFYRIATENKIDIETAIEKDKVLKVANTKNSFIPLQQKFQNKVRITTKEQPLKSGFYSIVKGVDTIQKLAFNYPKEESLLNFMDVSELQKTNKNITISNSIADVFKKINKKNEVHWLWKWFLSLAIVSLLLEILILKFYKP</sequence>
<dbReference type="PANTHER" id="PTHR37464:SF1">
    <property type="entry name" value="BLL2463 PROTEIN"/>
    <property type="match status" value="1"/>
</dbReference>